<dbReference type="RefSeq" id="WP_193671125.1">
    <property type="nucleotide sequence ID" value="NZ_JACDTV010000027.1"/>
</dbReference>
<dbReference type="GO" id="GO:0008233">
    <property type="term" value="F:peptidase activity"/>
    <property type="evidence" value="ECO:0007669"/>
    <property type="project" value="UniProtKB-KW"/>
</dbReference>
<evidence type="ECO:0000256" key="2">
    <source>
        <dbReference type="SAM" id="Phobius"/>
    </source>
</evidence>
<dbReference type="Pfam" id="PF02517">
    <property type="entry name" value="Rce1-like"/>
    <property type="match status" value="1"/>
</dbReference>
<dbReference type="InterPro" id="IPR052710">
    <property type="entry name" value="CAAX_protease"/>
</dbReference>
<organism evidence="4 5">
    <name type="scientific">Nocardioides salarius</name>
    <dbReference type="NCBI Taxonomy" id="374513"/>
    <lineage>
        <taxon>Bacteria</taxon>
        <taxon>Bacillati</taxon>
        <taxon>Actinomycetota</taxon>
        <taxon>Actinomycetes</taxon>
        <taxon>Propionibacteriales</taxon>
        <taxon>Nocardioidaceae</taxon>
        <taxon>Nocardioides</taxon>
    </lineage>
</organism>
<keyword evidence="2" id="KW-0472">Membrane</keyword>
<name>A0ABS2MEE9_9ACTN</name>
<dbReference type="GO" id="GO:0006508">
    <property type="term" value="P:proteolysis"/>
    <property type="evidence" value="ECO:0007669"/>
    <property type="project" value="UniProtKB-KW"/>
</dbReference>
<sequence length="251" mass="26305">MHSDTTPSEAVTAAESRRSAPQQTFPRPVTGVDLLLAGLAVVVGPGVVAVLVIVTGVALDQPWLVSIAIPLATIAAGVSLYMALLRRGWAGRDLGFVRARRRSLWHLLWEVPLLWVTALLLTILIGTLIGIGPAETTSTTSNSADALALGAVGVLATAVCVTILVPALEEILFRRLLFGWLEQRFGIAAALGGSAIVFGVVHVVPPVILLQFLIGLGAALLVRAHRTLWAPLALHGLNNGTVTVVAVTLLQ</sequence>
<feature type="transmembrane region" description="Helical" evidence="2">
    <location>
        <begin position="63"/>
        <end position="86"/>
    </location>
</feature>
<evidence type="ECO:0000259" key="3">
    <source>
        <dbReference type="Pfam" id="PF02517"/>
    </source>
</evidence>
<evidence type="ECO:0000313" key="5">
    <source>
        <dbReference type="Proteomes" id="UP000732378"/>
    </source>
</evidence>
<comment type="caution">
    <text evidence="4">The sequence shown here is derived from an EMBL/GenBank/DDBJ whole genome shotgun (WGS) entry which is preliminary data.</text>
</comment>
<proteinExistence type="predicted"/>
<protein>
    <submittedName>
        <fullName evidence="4">Membrane protease YdiL (CAAX protease family)</fullName>
    </submittedName>
</protein>
<feature type="domain" description="CAAX prenyl protease 2/Lysostaphin resistance protein A-like" evidence="3">
    <location>
        <begin position="154"/>
        <end position="240"/>
    </location>
</feature>
<feature type="transmembrane region" description="Helical" evidence="2">
    <location>
        <begin position="146"/>
        <end position="168"/>
    </location>
</feature>
<feature type="transmembrane region" description="Helical" evidence="2">
    <location>
        <begin position="107"/>
        <end position="134"/>
    </location>
</feature>
<feature type="region of interest" description="Disordered" evidence="1">
    <location>
        <begin position="1"/>
        <end position="24"/>
    </location>
</feature>
<dbReference type="EMBL" id="JAFBBZ010000001">
    <property type="protein sequence ID" value="MBM7509559.1"/>
    <property type="molecule type" value="Genomic_DNA"/>
</dbReference>
<accession>A0ABS2MEE9</accession>
<feature type="transmembrane region" description="Helical" evidence="2">
    <location>
        <begin position="228"/>
        <end position="250"/>
    </location>
</feature>
<dbReference type="PANTHER" id="PTHR36435:SF1">
    <property type="entry name" value="CAAX AMINO TERMINAL PROTEASE FAMILY PROTEIN"/>
    <property type="match status" value="1"/>
</dbReference>
<keyword evidence="2" id="KW-0812">Transmembrane</keyword>
<feature type="transmembrane region" description="Helical" evidence="2">
    <location>
        <begin position="189"/>
        <end position="222"/>
    </location>
</feature>
<keyword evidence="4" id="KW-0378">Hydrolase</keyword>
<gene>
    <name evidence="4" type="ORF">JOE61_003373</name>
</gene>
<keyword evidence="4" id="KW-0645">Protease</keyword>
<keyword evidence="5" id="KW-1185">Reference proteome</keyword>
<evidence type="ECO:0000256" key="1">
    <source>
        <dbReference type="SAM" id="MobiDB-lite"/>
    </source>
</evidence>
<dbReference type="PANTHER" id="PTHR36435">
    <property type="entry name" value="SLR1288 PROTEIN"/>
    <property type="match status" value="1"/>
</dbReference>
<evidence type="ECO:0000313" key="4">
    <source>
        <dbReference type="EMBL" id="MBM7509559.1"/>
    </source>
</evidence>
<reference evidence="4 5" key="1">
    <citation type="submission" date="2021-01" db="EMBL/GenBank/DDBJ databases">
        <title>Sequencing the genomes of 1000 actinobacteria strains.</title>
        <authorList>
            <person name="Klenk H.-P."/>
        </authorList>
    </citation>
    <scope>NUCLEOTIDE SEQUENCE [LARGE SCALE GENOMIC DNA]</scope>
    <source>
        <strain evidence="4 5">DSM 18239</strain>
    </source>
</reference>
<feature type="transmembrane region" description="Helical" evidence="2">
    <location>
        <begin position="34"/>
        <end position="57"/>
    </location>
</feature>
<dbReference type="Proteomes" id="UP000732378">
    <property type="component" value="Unassembled WGS sequence"/>
</dbReference>
<dbReference type="InterPro" id="IPR003675">
    <property type="entry name" value="Rce1/LyrA-like_dom"/>
</dbReference>
<keyword evidence="2" id="KW-1133">Transmembrane helix</keyword>